<dbReference type="Proteomes" id="UP000823674">
    <property type="component" value="Chromosome A03"/>
</dbReference>
<dbReference type="InterPro" id="IPR036312">
    <property type="entry name" value="Bifun_inhib/LTP/seed_sf"/>
</dbReference>
<dbReference type="EMBL" id="JADBGQ010000003">
    <property type="protein sequence ID" value="KAG5403809.1"/>
    <property type="molecule type" value="Genomic_DNA"/>
</dbReference>
<reference evidence="3 4" key="1">
    <citation type="submission" date="2021-03" db="EMBL/GenBank/DDBJ databases">
        <authorList>
            <person name="King G.J."/>
            <person name="Bancroft I."/>
            <person name="Baten A."/>
            <person name="Bloomfield J."/>
            <person name="Borpatragohain P."/>
            <person name="He Z."/>
            <person name="Irish N."/>
            <person name="Irwin J."/>
            <person name="Liu K."/>
            <person name="Mauleon R.P."/>
            <person name="Moore J."/>
            <person name="Morris R."/>
            <person name="Ostergaard L."/>
            <person name="Wang B."/>
            <person name="Wells R."/>
        </authorList>
    </citation>
    <scope>NUCLEOTIDE SEQUENCE [LARGE SCALE GENOMIC DNA]</scope>
    <source>
        <strain evidence="3">R-o-18</strain>
        <tissue evidence="3">Leaf</tissue>
    </source>
</reference>
<dbReference type="SMART" id="SM00499">
    <property type="entry name" value="AAI"/>
    <property type="match status" value="1"/>
</dbReference>
<dbReference type="InterPro" id="IPR044741">
    <property type="entry name" value="NsLTP-like"/>
</dbReference>
<dbReference type="Pfam" id="PF14368">
    <property type="entry name" value="LTP_2"/>
    <property type="match status" value="1"/>
</dbReference>
<dbReference type="CDD" id="cd04660">
    <property type="entry name" value="nsLTP_like"/>
    <property type="match status" value="1"/>
</dbReference>
<dbReference type="SUPFAM" id="SSF47699">
    <property type="entry name" value="Bifunctional inhibitor/lipid-transfer protein/seed storage 2S albumin"/>
    <property type="match status" value="1"/>
</dbReference>
<gene>
    <name evidence="3" type="primary">A03p014580.1_BraROA</name>
    <name evidence="3" type="ORF">IGI04_009928</name>
</gene>
<feature type="chain" id="PRO_5046574177" description="Bifunctional inhibitor/plant lipid transfer protein/seed storage helical domain-containing protein" evidence="1">
    <location>
        <begin position="27"/>
        <end position="110"/>
    </location>
</feature>
<accession>A0ABQ7MYN9</accession>
<name>A0ABQ7MYN9_BRACM</name>
<dbReference type="PANTHER" id="PTHR33122:SF58">
    <property type="entry name" value="GENOME ASSEMBLY, CHROMOSOME: A03"/>
    <property type="match status" value="1"/>
</dbReference>
<proteinExistence type="predicted"/>
<keyword evidence="1" id="KW-0732">Signal</keyword>
<comment type="caution">
    <text evidence="3">The sequence shown here is derived from an EMBL/GenBank/DDBJ whole genome shotgun (WGS) entry which is preliminary data.</text>
</comment>
<evidence type="ECO:0000313" key="3">
    <source>
        <dbReference type="EMBL" id="KAG5403809.1"/>
    </source>
</evidence>
<feature type="domain" description="Bifunctional inhibitor/plant lipid transfer protein/seed storage helical" evidence="2">
    <location>
        <begin position="30"/>
        <end position="96"/>
    </location>
</feature>
<dbReference type="InterPro" id="IPR039265">
    <property type="entry name" value="DIR1-like"/>
</dbReference>
<evidence type="ECO:0000256" key="1">
    <source>
        <dbReference type="SAM" id="SignalP"/>
    </source>
</evidence>
<organism evidence="3 4">
    <name type="scientific">Brassica rapa subsp. trilocularis</name>
    <dbReference type="NCBI Taxonomy" id="1813537"/>
    <lineage>
        <taxon>Eukaryota</taxon>
        <taxon>Viridiplantae</taxon>
        <taxon>Streptophyta</taxon>
        <taxon>Embryophyta</taxon>
        <taxon>Tracheophyta</taxon>
        <taxon>Spermatophyta</taxon>
        <taxon>Magnoliopsida</taxon>
        <taxon>eudicotyledons</taxon>
        <taxon>Gunneridae</taxon>
        <taxon>Pentapetalae</taxon>
        <taxon>rosids</taxon>
        <taxon>malvids</taxon>
        <taxon>Brassicales</taxon>
        <taxon>Brassicaceae</taxon>
        <taxon>Brassiceae</taxon>
        <taxon>Brassica</taxon>
    </lineage>
</organism>
<sequence length="110" mass="11462">MGKNNTTILIIAMVLTTAMIMEEAKSYPICNTDTNDLQKCSPAVTGNNPPAPGPDCCAVAKSADLECLCPYLSLSGIDPSKIKSVLASCGVGNPSYSRTELDTAAEFVST</sequence>
<feature type="signal peptide" evidence="1">
    <location>
        <begin position="1"/>
        <end position="26"/>
    </location>
</feature>
<dbReference type="PANTHER" id="PTHR33122">
    <property type="entry name" value="LIPID BINDING PROTEIN-RELATED"/>
    <property type="match status" value="1"/>
</dbReference>
<dbReference type="InterPro" id="IPR016140">
    <property type="entry name" value="Bifunc_inhib/LTP/seed_store"/>
</dbReference>
<dbReference type="Gene3D" id="1.10.110.10">
    <property type="entry name" value="Plant lipid-transfer and hydrophobic proteins"/>
    <property type="match status" value="1"/>
</dbReference>
<evidence type="ECO:0000313" key="4">
    <source>
        <dbReference type="Proteomes" id="UP000823674"/>
    </source>
</evidence>
<evidence type="ECO:0000259" key="2">
    <source>
        <dbReference type="SMART" id="SM00499"/>
    </source>
</evidence>
<keyword evidence="4" id="KW-1185">Reference proteome</keyword>
<protein>
    <recommendedName>
        <fullName evidence="2">Bifunctional inhibitor/plant lipid transfer protein/seed storage helical domain-containing protein</fullName>
    </recommendedName>
</protein>